<protein>
    <recommendedName>
        <fullName evidence="3">CBM11 domain-containing protein</fullName>
    </recommendedName>
</protein>
<dbReference type="Proteomes" id="UP000547674">
    <property type="component" value="Unassembled WGS sequence"/>
</dbReference>
<dbReference type="Gene3D" id="2.60.120.430">
    <property type="entry name" value="Galactose-binding lectin"/>
    <property type="match status" value="1"/>
</dbReference>
<name>A0A7Y2H0M7_UNCEI</name>
<gene>
    <name evidence="1" type="ORF">HKN21_00255</name>
</gene>
<evidence type="ECO:0008006" key="3">
    <source>
        <dbReference type="Google" id="ProtNLM"/>
    </source>
</evidence>
<dbReference type="SUPFAM" id="SSF49785">
    <property type="entry name" value="Galactose-binding domain-like"/>
    <property type="match status" value="1"/>
</dbReference>
<evidence type="ECO:0000313" key="2">
    <source>
        <dbReference type="Proteomes" id="UP000547674"/>
    </source>
</evidence>
<dbReference type="AlphaFoldDB" id="A0A7Y2H0M7"/>
<proteinExistence type="predicted"/>
<comment type="caution">
    <text evidence="1">The sequence shown here is derived from an EMBL/GenBank/DDBJ whole genome shotgun (WGS) entry which is preliminary data.</text>
</comment>
<sequence>MPAPLNTDPVVFRDIDSFASGLDFQAFAGSKIDALSIDTETKFTGGSSLRITVPPTSGGYAGGAFTANSARSFAGYDALTFYAKASKESSLDVVGLGNDNTGNSLYTAERASVPLTTSWTKYIVPIPLPSRLTNERGLMYFAEAAEGDGTEGHTIWFDEVVFENTGLITNPRPILIPQVINAFVGGEVNVTMTQATFAIDGVDQRMSFLPGYYDFFSDDDAVAVSVDGMIVPVGAGTATLTAKLGDVDAVGSVTLNVTAPPTERAPIPDIAAADVISLFSNEYDNVPVDTWSTPWDDANVADIKIDGDDVKVYTEFGFAGIEFLNPTIDATEMTHFHMNVWVEEARVVGVKLVDFGPDNAFGGGDDTEHESLFGLNTDPGIVVGEWFTLDL</sequence>
<feature type="non-terminal residue" evidence="1">
    <location>
        <position position="391"/>
    </location>
</feature>
<reference evidence="1 2" key="1">
    <citation type="submission" date="2020-03" db="EMBL/GenBank/DDBJ databases">
        <title>Metabolic flexibility allows generalist bacteria to become dominant in a frequently disturbed ecosystem.</title>
        <authorList>
            <person name="Chen Y.-J."/>
            <person name="Leung P.M."/>
            <person name="Bay S.K."/>
            <person name="Hugenholtz P."/>
            <person name="Kessler A.J."/>
            <person name="Shelley G."/>
            <person name="Waite D.W."/>
            <person name="Cook P.L."/>
            <person name="Greening C."/>
        </authorList>
    </citation>
    <scope>NUCLEOTIDE SEQUENCE [LARGE SCALE GENOMIC DNA]</scope>
    <source>
        <strain evidence="1">SS_bin_28</strain>
    </source>
</reference>
<organism evidence="1 2">
    <name type="scientific">Eiseniibacteriota bacterium</name>
    <dbReference type="NCBI Taxonomy" id="2212470"/>
    <lineage>
        <taxon>Bacteria</taxon>
        <taxon>Candidatus Eiseniibacteriota</taxon>
    </lineage>
</organism>
<evidence type="ECO:0000313" key="1">
    <source>
        <dbReference type="EMBL" id="NNF05165.1"/>
    </source>
</evidence>
<accession>A0A7Y2H0M7</accession>
<dbReference type="InterPro" id="IPR008979">
    <property type="entry name" value="Galactose-bd-like_sf"/>
</dbReference>
<dbReference type="EMBL" id="JABDJR010000004">
    <property type="protein sequence ID" value="NNF05165.1"/>
    <property type="molecule type" value="Genomic_DNA"/>
</dbReference>